<dbReference type="PANTHER" id="PTHR43591">
    <property type="entry name" value="METHYLTRANSFERASE"/>
    <property type="match status" value="1"/>
</dbReference>
<dbReference type="Pfam" id="PF13649">
    <property type="entry name" value="Methyltransf_25"/>
    <property type="match status" value="1"/>
</dbReference>
<name>A0A9N9JCW7_9GLOM</name>
<sequence>GFRMGKSFSKNSSATISPSKLIPRNESQINAYQVSHDICRELWGQNFIAPIHNELKKGDFKVLDVGCGSGSWICELAADFNASCYGVDIHPIFPTQKPRNAQFQIANILNGLPFDDDFFDYIHIRFMYMFFTQEEWETKIIVELFRVLKPNGYLEVVENDMILNMPTNLKPLCKTGHPLLSQNPSSYLIRFERFLHDTNKLENICHEQKQIIIGDWSNNSLQ</sequence>
<dbReference type="InterPro" id="IPR041698">
    <property type="entry name" value="Methyltransf_25"/>
</dbReference>
<dbReference type="OrthoDB" id="2013972at2759"/>
<evidence type="ECO:0000313" key="3">
    <source>
        <dbReference type="Proteomes" id="UP000789405"/>
    </source>
</evidence>
<dbReference type="SUPFAM" id="SSF53335">
    <property type="entry name" value="S-adenosyl-L-methionine-dependent methyltransferases"/>
    <property type="match status" value="1"/>
</dbReference>
<dbReference type="Gene3D" id="3.40.50.150">
    <property type="entry name" value="Vaccinia Virus protein VP39"/>
    <property type="match status" value="1"/>
</dbReference>
<dbReference type="InterPro" id="IPR029063">
    <property type="entry name" value="SAM-dependent_MTases_sf"/>
</dbReference>
<dbReference type="CDD" id="cd02440">
    <property type="entry name" value="AdoMet_MTases"/>
    <property type="match status" value="1"/>
</dbReference>
<keyword evidence="3" id="KW-1185">Reference proteome</keyword>
<dbReference type="AlphaFoldDB" id="A0A9N9JCW7"/>
<evidence type="ECO:0000259" key="1">
    <source>
        <dbReference type="Pfam" id="PF13649"/>
    </source>
</evidence>
<gene>
    <name evidence="2" type="ORF">DERYTH_LOCUS19135</name>
</gene>
<reference evidence="2" key="1">
    <citation type="submission" date="2021-06" db="EMBL/GenBank/DDBJ databases">
        <authorList>
            <person name="Kallberg Y."/>
            <person name="Tangrot J."/>
            <person name="Rosling A."/>
        </authorList>
    </citation>
    <scope>NUCLEOTIDE SEQUENCE</scope>
    <source>
        <strain evidence="2">MA453B</strain>
    </source>
</reference>
<feature type="non-terminal residue" evidence="2">
    <location>
        <position position="1"/>
    </location>
</feature>
<proteinExistence type="predicted"/>
<protein>
    <submittedName>
        <fullName evidence="2">12987_t:CDS:1</fullName>
    </submittedName>
</protein>
<feature type="non-terminal residue" evidence="2">
    <location>
        <position position="222"/>
    </location>
</feature>
<evidence type="ECO:0000313" key="2">
    <source>
        <dbReference type="EMBL" id="CAG8775633.1"/>
    </source>
</evidence>
<dbReference type="Proteomes" id="UP000789405">
    <property type="component" value="Unassembled WGS sequence"/>
</dbReference>
<feature type="domain" description="Methyltransferase" evidence="1">
    <location>
        <begin position="62"/>
        <end position="152"/>
    </location>
</feature>
<dbReference type="PANTHER" id="PTHR43591:SF110">
    <property type="entry name" value="RHODANESE DOMAIN-CONTAINING PROTEIN"/>
    <property type="match status" value="1"/>
</dbReference>
<comment type="caution">
    <text evidence="2">The sequence shown here is derived from an EMBL/GenBank/DDBJ whole genome shotgun (WGS) entry which is preliminary data.</text>
</comment>
<dbReference type="EMBL" id="CAJVPY010020444">
    <property type="protein sequence ID" value="CAG8775633.1"/>
    <property type="molecule type" value="Genomic_DNA"/>
</dbReference>
<accession>A0A9N9JCW7</accession>
<organism evidence="2 3">
    <name type="scientific">Dentiscutata erythropus</name>
    <dbReference type="NCBI Taxonomy" id="1348616"/>
    <lineage>
        <taxon>Eukaryota</taxon>
        <taxon>Fungi</taxon>
        <taxon>Fungi incertae sedis</taxon>
        <taxon>Mucoromycota</taxon>
        <taxon>Glomeromycotina</taxon>
        <taxon>Glomeromycetes</taxon>
        <taxon>Diversisporales</taxon>
        <taxon>Gigasporaceae</taxon>
        <taxon>Dentiscutata</taxon>
    </lineage>
</organism>